<name>A0ACB9AAH5_ARCLA</name>
<proteinExistence type="predicted"/>
<reference evidence="1 2" key="2">
    <citation type="journal article" date="2022" name="Mol. Ecol. Resour.">
        <title>The genomes of chicory, endive, great burdock and yacon provide insights into Asteraceae paleo-polyploidization history and plant inulin production.</title>
        <authorList>
            <person name="Fan W."/>
            <person name="Wang S."/>
            <person name="Wang H."/>
            <person name="Wang A."/>
            <person name="Jiang F."/>
            <person name="Liu H."/>
            <person name="Zhao H."/>
            <person name="Xu D."/>
            <person name="Zhang Y."/>
        </authorList>
    </citation>
    <scope>NUCLEOTIDE SEQUENCE [LARGE SCALE GENOMIC DNA]</scope>
    <source>
        <strain evidence="2">cv. Niubang</strain>
    </source>
</reference>
<sequence length="88" mass="10206">MFKWVYVRTFGLGIEFSATQMHLISVIFTKLKPYLNTSLTIKKPWQTRYAEILKKCSGCRKGDRLLFFVYVRRELSALRRRGGGGAVT</sequence>
<dbReference type="EMBL" id="CM042054">
    <property type="protein sequence ID" value="KAI3706605.1"/>
    <property type="molecule type" value="Genomic_DNA"/>
</dbReference>
<evidence type="ECO:0000313" key="2">
    <source>
        <dbReference type="Proteomes" id="UP001055879"/>
    </source>
</evidence>
<organism evidence="1 2">
    <name type="scientific">Arctium lappa</name>
    <name type="common">Greater burdock</name>
    <name type="synonym">Lappa major</name>
    <dbReference type="NCBI Taxonomy" id="4217"/>
    <lineage>
        <taxon>Eukaryota</taxon>
        <taxon>Viridiplantae</taxon>
        <taxon>Streptophyta</taxon>
        <taxon>Embryophyta</taxon>
        <taxon>Tracheophyta</taxon>
        <taxon>Spermatophyta</taxon>
        <taxon>Magnoliopsida</taxon>
        <taxon>eudicotyledons</taxon>
        <taxon>Gunneridae</taxon>
        <taxon>Pentapetalae</taxon>
        <taxon>asterids</taxon>
        <taxon>campanulids</taxon>
        <taxon>Asterales</taxon>
        <taxon>Asteraceae</taxon>
        <taxon>Carduoideae</taxon>
        <taxon>Cardueae</taxon>
        <taxon>Arctiinae</taxon>
        <taxon>Arctium</taxon>
    </lineage>
</organism>
<accession>A0ACB9AAH5</accession>
<dbReference type="Proteomes" id="UP001055879">
    <property type="component" value="Linkage Group LG08"/>
</dbReference>
<reference evidence="2" key="1">
    <citation type="journal article" date="2022" name="Mol. Ecol. Resour.">
        <title>The genomes of chicory, endive, great burdock and yacon provide insights into Asteraceae palaeo-polyploidization history and plant inulin production.</title>
        <authorList>
            <person name="Fan W."/>
            <person name="Wang S."/>
            <person name="Wang H."/>
            <person name="Wang A."/>
            <person name="Jiang F."/>
            <person name="Liu H."/>
            <person name="Zhao H."/>
            <person name="Xu D."/>
            <person name="Zhang Y."/>
        </authorList>
    </citation>
    <scope>NUCLEOTIDE SEQUENCE [LARGE SCALE GENOMIC DNA]</scope>
    <source>
        <strain evidence="2">cv. Niubang</strain>
    </source>
</reference>
<evidence type="ECO:0000313" key="1">
    <source>
        <dbReference type="EMBL" id="KAI3706605.1"/>
    </source>
</evidence>
<gene>
    <name evidence="1" type="ORF">L6452_24466</name>
</gene>
<comment type="caution">
    <text evidence="1">The sequence shown here is derived from an EMBL/GenBank/DDBJ whole genome shotgun (WGS) entry which is preliminary data.</text>
</comment>
<keyword evidence="2" id="KW-1185">Reference proteome</keyword>
<protein>
    <submittedName>
        <fullName evidence="1">Uncharacterized protein</fullName>
    </submittedName>
</protein>